<dbReference type="NCBIfam" id="TIGR01730">
    <property type="entry name" value="RND_mfp"/>
    <property type="match status" value="1"/>
</dbReference>
<dbReference type="Proteomes" id="UP000179233">
    <property type="component" value="Unassembled WGS sequence"/>
</dbReference>
<dbReference type="InterPro" id="IPR058649">
    <property type="entry name" value="CzcB_C"/>
</dbReference>
<dbReference type="Gene3D" id="2.40.30.170">
    <property type="match status" value="1"/>
</dbReference>
<keyword evidence="4" id="KW-0812">Transmembrane</keyword>
<gene>
    <name evidence="6" type="ORF">A2786_04095</name>
</gene>
<reference evidence="6 7" key="1">
    <citation type="journal article" date="2016" name="Nat. Commun.">
        <title>Thousands of microbial genomes shed light on interconnected biogeochemical processes in an aquifer system.</title>
        <authorList>
            <person name="Anantharaman K."/>
            <person name="Brown C.T."/>
            <person name="Hug L.A."/>
            <person name="Sharon I."/>
            <person name="Castelle C.J."/>
            <person name="Probst A.J."/>
            <person name="Thomas B.C."/>
            <person name="Singh A."/>
            <person name="Wilkins M.J."/>
            <person name="Karaoz U."/>
            <person name="Brodie E.L."/>
            <person name="Williams K.H."/>
            <person name="Hubbard S.S."/>
            <person name="Banfield J.F."/>
        </authorList>
    </citation>
    <scope>NUCLEOTIDE SEQUENCE [LARGE SCALE GENOMIC DNA]</scope>
</reference>
<comment type="subcellular location">
    <subcellularLocation>
        <location evidence="1">Cell envelope</location>
    </subcellularLocation>
</comment>
<dbReference type="Gene3D" id="2.40.50.100">
    <property type="match status" value="1"/>
</dbReference>
<dbReference type="AlphaFoldDB" id="A0A1G1VTE1"/>
<keyword evidence="4" id="KW-0472">Membrane</keyword>
<evidence type="ECO:0000313" key="6">
    <source>
        <dbReference type="EMBL" id="OGY18652.1"/>
    </source>
</evidence>
<evidence type="ECO:0000256" key="2">
    <source>
        <dbReference type="ARBA" id="ARBA00009477"/>
    </source>
</evidence>
<feature type="domain" description="CzcB-like C-terminal circularly permuted SH3-like" evidence="5">
    <location>
        <begin position="300"/>
        <end position="354"/>
    </location>
</feature>
<comment type="caution">
    <text evidence="6">The sequence shown here is derived from an EMBL/GenBank/DDBJ whole genome shotgun (WGS) entry which is preliminary data.</text>
</comment>
<organism evidence="6 7">
    <name type="scientific">Candidatus Chisholmbacteria bacterium RIFCSPHIGHO2_01_FULL_52_32</name>
    <dbReference type="NCBI Taxonomy" id="1797591"/>
    <lineage>
        <taxon>Bacteria</taxon>
        <taxon>Candidatus Chisholmiibacteriota</taxon>
    </lineage>
</organism>
<evidence type="ECO:0000256" key="1">
    <source>
        <dbReference type="ARBA" id="ARBA00004196"/>
    </source>
</evidence>
<evidence type="ECO:0000256" key="3">
    <source>
        <dbReference type="ARBA" id="ARBA00023054"/>
    </source>
</evidence>
<name>A0A1G1VTE1_9BACT</name>
<dbReference type="Pfam" id="PF25975">
    <property type="entry name" value="CzcB_C"/>
    <property type="match status" value="1"/>
</dbReference>
<dbReference type="EMBL" id="MHCJ01000003">
    <property type="protein sequence ID" value="OGY18652.1"/>
    <property type="molecule type" value="Genomic_DNA"/>
</dbReference>
<evidence type="ECO:0000313" key="7">
    <source>
        <dbReference type="Proteomes" id="UP000179233"/>
    </source>
</evidence>
<keyword evidence="3" id="KW-0175">Coiled coil</keyword>
<keyword evidence="4" id="KW-1133">Transmembrane helix</keyword>
<dbReference type="GO" id="GO:0016020">
    <property type="term" value="C:membrane"/>
    <property type="evidence" value="ECO:0007669"/>
    <property type="project" value="InterPro"/>
</dbReference>
<proteinExistence type="inferred from homology"/>
<sequence>MNIRIGKQMQTRKVIGDLWQKAKRRKRVSVLVLVAIVGGILIGRSIYLRARPPEYKTAAVTKADLTQTIEVSGEVQAEETVDLHFQTLGKLAWIGVKEGDRVKKWQAVAGLDKRTLEKQLRQDLNDFEKELRDYGQAVSDNPQVSDRFKRILEQAHYDLTSAIIDVEIKNLAIELATLVSPIEGIVTRVDTPVAGVNLTASDTISIVNPDTMYFEAEVDETDVSSASTGDKAIISLDAYENRDIRSQVTWIDFTASTSEGGGTVFLVKLALPVIEGIAYRKGFNGDVSIIVEEKKDVLSLPFDAVDKDDEGPFVVVYKDGAFVRQTVATGLETDDEIEIVAGLKEGSEVVLPGSVEGKIDVQKLRRG</sequence>
<dbReference type="SUPFAM" id="SSF111369">
    <property type="entry name" value="HlyD-like secretion proteins"/>
    <property type="match status" value="1"/>
</dbReference>
<feature type="transmembrane region" description="Helical" evidence="4">
    <location>
        <begin position="28"/>
        <end position="47"/>
    </location>
</feature>
<dbReference type="GO" id="GO:0022857">
    <property type="term" value="F:transmembrane transporter activity"/>
    <property type="evidence" value="ECO:0007669"/>
    <property type="project" value="InterPro"/>
</dbReference>
<protein>
    <recommendedName>
        <fullName evidence="5">CzcB-like C-terminal circularly permuted SH3-like domain-containing protein</fullName>
    </recommendedName>
</protein>
<evidence type="ECO:0000256" key="4">
    <source>
        <dbReference type="SAM" id="Phobius"/>
    </source>
</evidence>
<dbReference type="GO" id="GO:0030313">
    <property type="term" value="C:cell envelope"/>
    <property type="evidence" value="ECO:0007669"/>
    <property type="project" value="UniProtKB-SubCell"/>
</dbReference>
<dbReference type="InterPro" id="IPR050465">
    <property type="entry name" value="UPF0194_transport"/>
</dbReference>
<dbReference type="Gene3D" id="2.40.420.20">
    <property type="match status" value="1"/>
</dbReference>
<dbReference type="InterPro" id="IPR006143">
    <property type="entry name" value="RND_pump_MFP"/>
</dbReference>
<dbReference type="PANTHER" id="PTHR32347:SF27">
    <property type="entry name" value="RND EFFLUX PUMP MEMBRANE FUSION PROTEIN BARREL-SANDWICH DOMAIN-CONTAINING PROTEIN"/>
    <property type="match status" value="1"/>
</dbReference>
<accession>A0A1G1VTE1</accession>
<comment type="similarity">
    <text evidence="2">Belongs to the membrane fusion protein (MFP) (TC 8.A.1) family.</text>
</comment>
<dbReference type="PANTHER" id="PTHR32347">
    <property type="entry name" value="EFFLUX SYSTEM COMPONENT YKNX-RELATED"/>
    <property type="match status" value="1"/>
</dbReference>
<evidence type="ECO:0000259" key="5">
    <source>
        <dbReference type="Pfam" id="PF25975"/>
    </source>
</evidence>